<feature type="domain" description="ABCA1-4-like C-terminal R2 regulatory" evidence="1">
    <location>
        <begin position="30"/>
        <end position="90"/>
    </location>
</feature>
<evidence type="ECO:0000313" key="2">
    <source>
        <dbReference type="EnsemblMetazoa" id="PPAI008520-PA"/>
    </source>
</evidence>
<dbReference type="GO" id="GO:0140359">
    <property type="term" value="F:ABC-type transporter activity"/>
    <property type="evidence" value="ECO:0007669"/>
    <property type="project" value="InterPro"/>
</dbReference>
<dbReference type="InterPro" id="IPR026082">
    <property type="entry name" value="ABCA"/>
</dbReference>
<keyword evidence="3" id="KW-1185">Reference proteome</keyword>
<dbReference type="VEuPathDB" id="VectorBase:PPAI008520"/>
<sequence>MALQGTIILEEASGSSSSSDIDNPEGEIREAIQKIKDYVLRHFTTAILREAHQGRLTYYIPTTNLTWSTMFGLMENAKENLKIESYSLSQTSLEQVFLSFTKKQREESADSS</sequence>
<dbReference type="EnsemblMetazoa" id="PPAI008520-RA">
    <property type="protein sequence ID" value="PPAI008520-PA"/>
    <property type="gene ID" value="PPAI008520"/>
</dbReference>
<protein>
    <recommendedName>
        <fullName evidence="1">ABCA1-4-like C-terminal R2 regulatory domain-containing protein</fullName>
    </recommendedName>
</protein>
<dbReference type="GO" id="GO:0016020">
    <property type="term" value="C:membrane"/>
    <property type="evidence" value="ECO:0007669"/>
    <property type="project" value="InterPro"/>
</dbReference>
<reference evidence="2" key="1">
    <citation type="submission" date="2022-08" db="UniProtKB">
        <authorList>
            <consortium name="EnsemblMetazoa"/>
        </authorList>
    </citation>
    <scope>IDENTIFICATION</scope>
    <source>
        <strain evidence="2">Israel</strain>
    </source>
</reference>
<dbReference type="AlphaFoldDB" id="A0A1B0DJU6"/>
<dbReference type="Proteomes" id="UP000092462">
    <property type="component" value="Unassembled WGS sequence"/>
</dbReference>
<accession>A0A1B0DJU6</accession>
<dbReference type="PANTHER" id="PTHR19229">
    <property type="entry name" value="ATP-BINDING CASSETTE TRANSPORTER SUBFAMILY A ABCA"/>
    <property type="match status" value="1"/>
</dbReference>
<name>A0A1B0DJU6_PHLPP</name>
<dbReference type="Pfam" id="PF23321">
    <property type="entry name" value="R1_ABCA1"/>
    <property type="match status" value="1"/>
</dbReference>
<dbReference type="InterPro" id="IPR056264">
    <property type="entry name" value="R2_ABCA1-4-like"/>
</dbReference>
<dbReference type="PANTHER" id="PTHR19229:SF250">
    <property type="entry name" value="ABC TRANSPORTER DOMAIN-CONTAINING PROTEIN-RELATED"/>
    <property type="match status" value="1"/>
</dbReference>
<evidence type="ECO:0000259" key="1">
    <source>
        <dbReference type="Pfam" id="PF23321"/>
    </source>
</evidence>
<evidence type="ECO:0000313" key="3">
    <source>
        <dbReference type="Proteomes" id="UP000092462"/>
    </source>
</evidence>
<dbReference type="VEuPathDB" id="VectorBase:PPAPM1_000729"/>
<dbReference type="GO" id="GO:0005319">
    <property type="term" value="F:lipid transporter activity"/>
    <property type="evidence" value="ECO:0007669"/>
    <property type="project" value="TreeGrafter"/>
</dbReference>
<dbReference type="EMBL" id="AJVK01001088">
    <property type="status" value="NOT_ANNOTATED_CDS"/>
    <property type="molecule type" value="Genomic_DNA"/>
</dbReference>
<proteinExistence type="predicted"/>
<organism evidence="2 3">
    <name type="scientific">Phlebotomus papatasi</name>
    <name type="common">Sandfly</name>
    <dbReference type="NCBI Taxonomy" id="29031"/>
    <lineage>
        <taxon>Eukaryota</taxon>
        <taxon>Metazoa</taxon>
        <taxon>Ecdysozoa</taxon>
        <taxon>Arthropoda</taxon>
        <taxon>Hexapoda</taxon>
        <taxon>Insecta</taxon>
        <taxon>Pterygota</taxon>
        <taxon>Neoptera</taxon>
        <taxon>Endopterygota</taxon>
        <taxon>Diptera</taxon>
        <taxon>Nematocera</taxon>
        <taxon>Psychodoidea</taxon>
        <taxon>Psychodidae</taxon>
        <taxon>Phlebotomus</taxon>
        <taxon>Phlebotomus</taxon>
    </lineage>
</organism>